<evidence type="ECO:0000313" key="7">
    <source>
        <dbReference type="EMBL" id="THY71647.1"/>
    </source>
</evidence>
<dbReference type="InterPro" id="IPR002922">
    <property type="entry name" value="Thi4_fam"/>
</dbReference>
<comment type="similarity">
    <text evidence="6">Belongs to the THI4 family.</text>
</comment>
<keyword evidence="4 6" id="KW-0408">Iron</keyword>
<comment type="subcellular location">
    <subcellularLocation>
        <location evidence="6">Cytoplasm</location>
    </subcellularLocation>
    <subcellularLocation>
        <location evidence="6">Nucleus</location>
    </subcellularLocation>
</comment>
<feature type="modified residue" description="2,3-didehydroalanine (Cys)" evidence="6">
    <location>
        <position position="219"/>
    </location>
</feature>
<feature type="binding site" evidence="6">
    <location>
        <position position="221"/>
    </location>
    <ligand>
        <name>substrate</name>
    </ligand>
</feature>
<dbReference type="HAMAP" id="MF_03158">
    <property type="entry name" value="THI4"/>
    <property type="match status" value="1"/>
</dbReference>
<reference evidence="7 8" key="1">
    <citation type="submission" date="2018-10" db="EMBL/GenBank/DDBJ databases">
        <title>Fifty Aureobasidium pullulans genomes reveal a recombining polyextremotolerant generalist.</title>
        <authorList>
            <person name="Gostincar C."/>
            <person name="Turk M."/>
            <person name="Zajc J."/>
            <person name="Gunde-Cimerman N."/>
        </authorList>
    </citation>
    <scope>NUCLEOTIDE SEQUENCE [LARGE SCALE GENOMIC DNA]</scope>
    <source>
        <strain evidence="7 8">EXF-4256</strain>
    </source>
</reference>
<comment type="cofactor">
    <cofactor evidence="6">
        <name>Fe cation</name>
        <dbReference type="ChEBI" id="CHEBI:24875"/>
    </cofactor>
    <text evidence="6">Binds 1 Fe cation per subunit.</text>
</comment>
<dbReference type="NCBIfam" id="TIGR00292">
    <property type="entry name" value="sulfide-dependent adenosine diphosphate thiazole synthase"/>
    <property type="match status" value="1"/>
</dbReference>
<evidence type="ECO:0000256" key="1">
    <source>
        <dbReference type="ARBA" id="ARBA00022679"/>
    </source>
</evidence>
<dbReference type="GO" id="GO:0052837">
    <property type="term" value="P:thiazole biosynthetic process"/>
    <property type="evidence" value="ECO:0007669"/>
    <property type="project" value="UniProtKB-UniRule"/>
</dbReference>
<sequence length="332" mass="35358">MSPPAMIFQEPVSPTVPSKKLNLPHGAAVPVGGQTKSETIEAMAGDWQSFNFRPIRESQVSRAMTRRYFSDLDKYAESDVVIIGAGSCGLSAAYCLAKARPDLKIAIVEAGVAPGGGAWLGGQLFSAMVMRKPADAFLREIGVAYEEDGDDGNYVVVKHAALFTSTLLSKVLQFPNVKLFNATAVEDLITRPREDGTIQIAGVVTNWTLVSMHHDDQSCMDPNTINAPVIISTTGHDGPFGAFSVKRLVSMQAIKALGGMRGLDMNSAEDAIVKGTREITPGLIVGGMELSEVDGANRMGPTFGAMALSGVKAAEEAVAIFEQRQKECAAFY</sequence>
<feature type="binding site" evidence="6">
    <location>
        <begin position="109"/>
        <end position="110"/>
    </location>
    <ligand>
        <name>substrate</name>
    </ligand>
</feature>
<feature type="binding site" evidence="6">
    <location>
        <position position="117"/>
    </location>
    <ligand>
        <name>substrate</name>
    </ligand>
</feature>
<keyword evidence="6" id="KW-0539">Nucleus</keyword>
<proteinExistence type="inferred from homology"/>
<dbReference type="GO" id="GO:0009228">
    <property type="term" value="P:thiamine biosynthetic process"/>
    <property type="evidence" value="ECO:0007669"/>
    <property type="project" value="UniProtKB-UniRule"/>
</dbReference>
<gene>
    <name evidence="7" type="ORF">D6C94_07478</name>
</gene>
<dbReference type="PANTHER" id="PTHR43422">
    <property type="entry name" value="THIAMINE THIAZOLE SYNTHASE"/>
    <property type="match status" value="1"/>
</dbReference>
<dbReference type="SUPFAM" id="SSF51905">
    <property type="entry name" value="FAD/NAD(P)-binding domain"/>
    <property type="match status" value="1"/>
</dbReference>
<dbReference type="Pfam" id="PF01946">
    <property type="entry name" value="Thi4"/>
    <property type="match status" value="1"/>
</dbReference>
<comment type="catalytic activity">
    <reaction evidence="6">
        <text>[ADP-thiazole synthase]-L-cysteine + glycine + NAD(+) = [ADP-thiazole synthase]-dehydroalanine + ADP-5-ethyl-4-methylthiazole-2-carboxylate + nicotinamide + 3 H2O + 2 H(+)</text>
        <dbReference type="Rhea" id="RHEA:55708"/>
        <dbReference type="Rhea" id="RHEA-COMP:14264"/>
        <dbReference type="Rhea" id="RHEA-COMP:14265"/>
        <dbReference type="ChEBI" id="CHEBI:15377"/>
        <dbReference type="ChEBI" id="CHEBI:15378"/>
        <dbReference type="ChEBI" id="CHEBI:17154"/>
        <dbReference type="ChEBI" id="CHEBI:29950"/>
        <dbReference type="ChEBI" id="CHEBI:57305"/>
        <dbReference type="ChEBI" id="CHEBI:57540"/>
        <dbReference type="ChEBI" id="CHEBI:90873"/>
        <dbReference type="ChEBI" id="CHEBI:139151"/>
        <dbReference type="EC" id="2.4.2.60"/>
    </reaction>
</comment>
<comment type="caution">
    <text evidence="7">The sequence shown here is derived from an EMBL/GenBank/DDBJ whole genome shotgun (WGS) entry which is preliminary data.</text>
</comment>
<keyword evidence="1 6" id="KW-0808">Transferase</keyword>
<keyword evidence="3 6" id="KW-0784">Thiamine biosynthesis</keyword>
<dbReference type="EC" id="2.4.2.60" evidence="6"/>
<dbReference type="PANTHER" id="PTHR43422:SF3">
    <property type="entry name" value="THIAMINE THIAZOLE SYNTHASE"/>
    <property type="match status" value="1"/>
</dbReference>
<evidence type="ECO:0000256" key="3">
    <source>
        <dbReference type="ARBA" id="ARBA00022977"/>
    </source>
</evidence>
<dbReference type="InterPro" id="IPR036188">
    <property type="entry name" value="FAD/NAD-bd_sf"/>
</dbReference>
<accession>A0A4S9PN05</accession>
<name>A0A4S9PN05_AURPU</name>
<comment type="PTM">
    <text evidence="6">During the catalytic reaction, a sulfide is transferred from Cys-219 to a reaction intermediate, generating a dehydroalanine residue.</text>
</comment>
<dbReference type="InterPro" id="IPR027495">
    <property type="entry name" value="Sti35"/>
</dbReference>
<dbReference type="GO" id="GO:0160205">
    <property type="term" value="F:cysteine-dependent adenosine diphosphate thiazole synthase activity"/>
    <property type="evidence" value="ECO:0007669"/>
    <property type="project" value="UniProtKB-EC"/>
</dbReference>
<dbReference type="AlphaFoldDB" id="A0A4S9PN05"/>
<keyword evidence="6" id="KW-0963">Cytoplasm</keyword>
<dbReference type="Gene3D" id="3.50.50.60">
    <property type="entry name" value="FAD/NAD(P)-binding domain"/>
    <property type="match status" value="1"/>
</dbReference>
<feature type="binding site" evidence="6">
    <location>
        <position position="236"/>
    </location>
    <ligand>
        <name>substrate</name>
    </ligand>
</feature>
<dbReference type="Gene3D" id="6.10.250.2840">
    <property type="match status" value="1"/>
</dbReference>
<evidence type="ECO:0000313" key="8">
    <source>
        <dbReference type="Proteomes" id="UP000305064"/>
    </source>
</evidence>
<feature type="binding site" evidence="6">
    <location>
        <position position="88"/>
    </location>
    <ligand>
        <name>substrate</name>
    </ligand>
</feature>
<dbReference type="GO" id="GO:0005829">
    <property type="term" value="C:cytosol"/>
    <property type="evidence" value="ECO:0007669"/>
    <property type="project" value="UniProtKB-UniRule"/>
</dbReference>
<feature type="binding site" evidence="6">
    <location>
        <begin position="298"/>
        <end position="300"/>
    </location>
    <ligand>
        <name>substrate</name>
    </ligand>
</feature>
<protein>
    <recommendedName>
        <fullName evidence="6">Thiamine thiazole synthase</fullName>
    </recommendedName>
    <alternativeName>
        <fullName evidence="6">Thiazole biosynthetic enzyme</fullName>
        <ecNumber evidence="6">2.4.2.60</ecNumber>
    </alternativeName>
</protein>
<dbReference type="GO" id="GO:0005634">
    <property type="term" value="C:nucleus"/>
    <property type="evidence" value="ECO:0007669"/>
    <property type="project" value="UniProtKB-SubCell"/>
</dbReference>
<dbReference type="Proteomes" id="UP000305064">
    <property type="component" value="Unassembled WGS sequence"/>
</dbReference>
<comment type="subunit">
    <text evidence="6">Homooctamer.</text>
</comment>
<comment type="function">
    <text evidence="6">Involved in biosynthesis of the thiamine precursor thiazole. Catalyzes the conversion of NAD and glycine to adenosine diphosphate 5-(2-hydroxyethyl)-4-methylthiazole-2-carboxylic acid (ADT), an adenylated thiazole intermediate. The reaction includes an iron-dependent sulfide transfer from a conserved cysteine residue of the protein to a thiazole intermediate. The enzyme can only undergo a single turnover, which suggests it is a suicide enzyme. May have additional roles in adaptation to various stress conditions and in DNA damage tolerance.</text>
</comment>
<dbReference type="GO" id="GO:0005506">
    <property type="term" value="F:iron ion binding"/>
    <property type="evidence" value="ECO:0007669"/>
    <property type="project" value="UniProtKB-UniRule"/>
</dbReference>
<evidence type="ECO:0000256" key="2">
    <source>
        <dbReference type="ARBA" id="ARBA00022723"/>
    </source>
</evidence>
<feature type="binding site" evidence="6">
    <location>
        <position position="185"/>
    </location>
    <ligand>
        <name>substrate</name>
    </ligand>
</feature>
<feature type="binding site" evidence="6">
    <location>
        <position position="288"/>
    </location>
    <ligand>
        <name>substrate</name>
    </ligand>
</feature>
<organism evidence="7 8">
    <name type="scientific">Aureobasidium pullulans</name>
    <name type="common">Black yeast</name>
    <name type="synonym">Pullularia pullulans</name>
    <dbReference type="NCBI Taxonomy" id="5580"/>
    <lineage>
        <taxon>Eukaryota</taxon>
        <taxon>Fungi</taxon>
        <taxon>Dikarya</taxon>
        <taxon>Ascomycota</taxon>
        <taxon>Pezizomycotina</taxon>
        <taxon>Dothideomycetes</taxon>
        <taxon>Dothideomycetidae</taxon>
        <taxon>Dothideales</taxon>
        <taxon>Saccotheciaceae</taxon>
        <taxon>Aureobasidium</taxon>
    </lineage>
</organism>
<evidence type="ECO:0000256" key="6">
    <source>
        <dbReference type="HAMAP-Rule" id="MF_03158"/>
    </source>
</evidence>
<keyword evidence="5 6" id="KW-0520">NAD</keyword>
<dbReference type="EMBL" id="QZBJ01000056">
    <property type="protein sequence ID" value="THY71647.1"/>
    <property type="molecule type" value="Genomic_DNA"/>
</dbReference>
<evidence type="ECO:0000256" key="4">
    <source>
        <dbReference type="ARBA" id="ARBA00023004"/>
    </source>
</evidence>
<keyword evidence="2 6" id="KW-0479">Metal-binding</keyword>
<evidence type="ECO:0000256" key="5">
    <source>
        <dbReference type="ARBA" id="ARBA00023027"/>
    </source>
</evidence>